<dbReference type="SUPFAM" id="SSF102645">
    <property type="entry name" value="CoaB-like"/>
    <property type="match status" value="1"/>
</dbReference>
<dbReference type="eggNOG" id="COG0452">
    <property type="taxonomic scope" value="Bacteria"/>
</dbReference>
<protein>
    <recommendedName>
        <fullName evidence="3">Coenzyme A biosynthesis bifunctional protein CoaBC</fullName>
        <ecNumber evidence="3">4.1.1.36</ecNumber>
        <ecNumber evidence="3">6.3.2.5</ecNumber>
    </recommendedName>
    <alternativeName>
        <fullName evidence="3">DNA/pantothenate metabolism flavoprotein</fullName>
    </alternativeName>
</protein>
<evidence type="ECO:0000256" key="3">
    <source>
        <dbReference type="RuleBase" id="RU364078"/>
    </source>
</evidence>
<evidence type="ECO:0000313" key="6">
    <source>
        <dbReference type="EMBL" id="AHB36396.1"/>
    </source>
</evidence>
<evidence type="ECO:0000259" key="5">
    <source>
        <dbReference type="Pfam" id="PF04127"/>
    </source>
</evidence>
<dbReference type="STRING" id="1276258.SAPIS_v1c05510"/>
<accession>V5RJV6</accession>
<dbReference type="Gene3D" id="3.40.50.1950">
    <property type="entry name" value="Flavin prenyltransferase-like"/>
    <property type="match status" value="1"/>
</dbReference>
<dbReference type="UniPathway" id="UPA00241">
    <property type="reaction ID" value="UER00353"/>
</dbReference>
<dbReference type="GO" id="GO:0010181">
    <property type="term" value="F:FMN binding"/>
    <property type="evidence" value="ECO:0007669"/>
    <property type="project" value="InterPro"/>
</dbReference>
<reference evidence="6 7" key="1">
    <citation type="journal article" date="2014" name="Genome Announc.">
        <title>Complete Genome Sequence of Spiroplasma apis B31T (ATCC 33834), a Bacterium Associated with May Disease of Honeybees (Apis mellifera).</title>
        <authorList>
            <person name="Ku C."/>
            <person name="Lo W.S."/>
            <person name="Chen L.L."/>
            <person name="Kuo C.H."/>
        </authorList>
    </citation>
    <scope>NUCLEOTIDE SEQUENCE [LARGE SCALE GENOMIC DNA]</scope>
    <source>
        <strain evidence="6">B31</strain>
    </source>
</reference>
<evidence type="ECO:0000259" key="4">
    <source>
        <dbReference type="Pfam" id="PF02441"/>
    </source>
</evidence>
<dbReference type="InterPro" id="IPR035929">
    <property type="entry name" value="CoaB-like_sf"/>
</dbReference>
<comment type="pathway">
    <text evidence="3">Cofactor biosynthesis; coenzyme A biosynthesis; CoA from (R)-pantothenate: step 2/5.</text>
</comment>
<feature type="domain" description="DNA/pantothenate metabolism flavoprotein C-terminal" evidence="5">
    <location>
        <begin position="180"/>
        <end position="388"/>
    </location>
</feature>
<keyword evidence="3" id="KW-0288">FMN</keyword>
<comment type="cofactor">
    <cofactor evidence="3">
        <name>FMN</name>
        <dbReference type="ChEBI" id="CHEBI:58210"/>
    </cofactor>
</comment>
<keyword evidence="3" id="KW-0436">Ligase</keyword>
<comment type="catalytic activity">
    <reaction evidence="3">
        <text>(R)-4'-phosphopantothenate + L-cysteine + CTP = N-[(R)-4-phosphopantothenoyl]-L-cysteine + CMP + diphosphate + H(+)</text>
        <dbReference type="Rhea" id="RHEA:19397"/>
        <dbReference type="ChEBI" id="CHEBI:10986"/>
        <dbReference type="ChEBI" id="CHEBI:15378"/>
        <dbReference type="ChEBI" id="CHEBI:33019"/>
        <dbReference type="ChEBI" id="CHEBI:35235"/>
        <dbReference type="ChEBI" id="CHEBI:37563"/>
        <dbReference type="ChEBI" id="CHEBI:59458"/>
        <dbReference type="ChEBI" id="CHEBI:60377"/>
        <dbReference type="EC" id="6.3.2.5"/>
    </reaction>
</comment>
<evidence type="ECO:0000313" key="7">
    <source>
        <dbReference type="Proteomes" id="UP000018550"/>
    </source>
</evidence>
<dbReference type="HOGENOM" id="CLU_033319_0_1_14"/>
<dbReference type="NCBIfam" id="TIGR00521">
    <property type="entry name" value="coaBC_dfp"/>
    <property type="match status" value="1"/>
</dbReference>
<dbReference type="GO" id="GO:0015937">
    <property type="term" value="P:coenzyme A biosynthetic process"/>
    <property type="evidence" value="ECO:0007669"/>
    <property type="project" value="UniProtKB-UniPathway"/>
</dbReference>
<comment type="similarity">
    <text evidence="3">In the N-terminal section; belongs to the HFCD (homo-oligomeric flavin containing Cys decarboxylase) superfamily.</text>
</comment>
<dbReference type="InterPro" id="IPR036551">
    <property type="entry name" value="Flavin_trans-like"/>
</dbReference>
<keyword evidence="2 3" id="KW-0456">Lyase</keyword>
<comment type="catalytic activity">
    <reaction evidence="3">
        <text>N-[(R)-4-phosphopantothenoyl]-L-cysteine + H(+) = (R)-4'-phosphopantetheine + CO2</text>
        <dbReference type="Rhea" id="RHEA:16793"/>
        <dbReference type="ChEBI" id="CHEBI:15378"/>
        <dbReference type="ChEBI" id="CHEBI:16526"/>
        <dbReference type="ChEBI" id="CHEBI:59458"/>
        <dbReference type="ChEBI" id="CHEBI:61723"/>
        <dbReference type="EC" id="4.1.1.36"/>
    </reaction>
</comment>
<dbReference type="PATRIC" id="fig|1276258.3.peg.559"/>
<dbReference type="AlphaFoldDB" id="V5RJV6"/>
<dbReference type="Pfam" id="PF04127">
    <property type="entry name" value="DFP"/>
    <property type="match status" value="1"/>
</dbReference>
<dbReference type="GO" id="GO:0071513">
    <property type="term" value="C:phosphopantothenoylcysteine decarboxylase complex"/>
    <property type="evidence" value="ECO:0007669"/>
    <property type="project" value="TreeGrafter"/>
</dbReference>
<dbReference type="RefSeq" id="WP_023789440.1">
    <property type="nucleotide sequence ID" value="NC_022998.1"/>
</dbReference>
<dbReference type="GO" id="GO:0004632">
    <property type="term" value="F:phosphopantothenate--cysteine ligase activity"/>
    <property type="evidence" value="ECO:0007669"/>
    <property type="project" value="UniProtKB-EC"/>
</dbReference>
<dbReference type="PANTHER" id="PTHR14359:SF6">
    <property type="entry name" value="PHOSPHOPANTOTHENOYLCYSTEINE DECARBOXYLASE"/>
    <property type="match status" value="1"/>
</dbReference>
<dbReference type="EMBL" id="CP006682">
    <property type="protein sequence ID" value="AHB36396.1"/>
    <property type="molecule type" value="Genomic_DNA"/>
</dbReference>
<evidence type="ECO:0000256" key="2">
    <source>
        <dbReference type="ARBA" id="ARBA00023239"/>
    </source>
</evidence>
<dbReference type="Gene3D" id="3.40.50.10300">
    <property type="entry name" value="CoaB-like"/>
    <property type="match status" value="1"/>
</dbReference>
<comment type="pathway">
    <text evidence="3">Cofactor biosynthesis; coenzyme A biosynthesis; CoA from (R)-pantothenate: step 3/5.</text>
</comment>
<dbReference type="GO" id="GO:0004633">
    <property type="term" value="F:phosphopantothenoylcysteine decarboxylase activity"/>
    <property type="evidence" value="ECO:0007669"/>
    <property type="project" value="UniProtKB-EC"/>
</dbReference>
<sequence>MKRLNLIVTGGIAASKSKELYHLLAKKYDVKLILSTNAGKFVDFESYETHDKIFTESFYDPHHYGKHIKMSHESDLNIVYPASFNFIGKIANGIADDLPSLVFAASKSKTILFPSMNSNMYLSPILEKNKKTLLTHTNIRWIEPTYGKLASGHEGIGRSLEPIEAIKIIDEELTDYLNINNKKFMLNFGRTRSYIDKIRYITNTSSGKMGLALRNALLNYSQSVISVFGDTDFNLQQNEKNIYCNTNEEMLEVMKKNFFDSDVVICCAALNDFEVLEYVDKKIEKRNLKNNSLKLDLKYSIDVLKELGSIKRNQFLVGFSLSNEFDFQKAKEKLVEKNLDMLVVNLLDSVGNDKTSLKIMFNDNTNIIHLDNLPKHSVAFEIIKAINEKLAVHN</sequence>
<dbReference type="EC" id="6.3.2.5" evidence="3"/>
<keyword evidence="1 3" id="KW-0210">Decarboxylase</keyword>
<dbReference type="KEGG" id="sapi:SAPIS_v1c05510"/>
<dbReference type="GO" id="GO:0015941">
    <property type="term" value="P:pantothenate catabolic process"/>
    <property type="evidence" value="ECO:0007669"/>
    <property type="project" value="InterPro"/>
</dbReference>
<dbReference type="OrthoDB" id="9802554at2"/>
<dbReference type="EC" id="4.1.1.36" evidence="3"/>
<dbReference type="InterPro" id="IPR005252">
    <property type="entry name" value="CoaBC"/>
</dbReference>
<dbReference type="Proteomes" id="UP000018550">
    <property type="component" value="Chromosome"/>
</dbReference>
<keyword evidence="7" id="KW-1185">Reference proteome</keyword>
<dbReference type="InterPro" id="IPR003382">
    <property type="entry name" value="Flavoprotein"/>
</dbReference>
<keyword evidence="3" id="KW-0285">Flavoprotein</keyword>
<dbReference type="Pfam" id="PF02441">
    <property type="entry name" value="Flavoprotein"/>
    <property type="match status" value="1"/>
</dbReference>
<evidence type="ECO:0000256" key="1">
    <source>
        <dbReference type="ARBA" id="ARBA00022793"/>
    </source>
</evidence>
<dbReference type="PANTHER" id="PTHR14359">
    <property type="entry name" value="HOMO-OLIGOMERIC FLAVIN CONTAINING CYS DECARBOXYLASE FAMILY"/>
    <property type="match status" value="1"/>
</dbReference>
<comment type="function">
    <text evidence="3">Catalyzes two steps in the biosynthesis of coenzyme A. In the first step cysteine is conjugated to 4'-phosphopantothenate to form 4-phosphopantothenoylcysteine, in the latter compound is decarboxylated to form 4'-phosphopantotheine.</text>
</comment>
<dbReference type="SUPFAM" id="SSF52507">
    <property type="entry name" value="Homo-oligomeric flavin-containing Cys decarboxylases, HFCD"/>
    <property type="match status" value="1"/>
</dbReference>
<feature type="domain" description="Flavoprotein" evidence="4">
    <location>
        <begin position="2"/>
        <end position="147"/>
    </location>
</feature>
<dbReference type="InterPro" id="IPR007085">
    <property type="entry name" value="DNA/pantothenate-metab_flavo_C"/>
</dbReference>
<comment type="similarity">
    <text evidence="3">In the C-terminal section; belongs to the PPC synthetase family.</text>
</comment>
<organism evidence="6 7">
    <name type="scientific">Spiroplasma apis B31</name>
    <dbReference type="NCBI Taxonomy" id="1276258"/>
    <lineage>
        <taxon>Bacteria</taxon>
        <taxon>Bacillati</taxon>
        <taxon>Mycoplasmatota</taxon>
        <taxon>Mollicutes</taxon>
        <taxon>Entomoplasmatales</taxon>
        <taxon>Spiroplasmataceae</taxon>
        <taxon>Spiroplasma</taxon>
    </lineage>
</organism>
<gene>
    <name evidence="6" type="primary">dfp</name>
    <name evidence="6" type="ORF">SAPIS_v1c05510</name>
</gene>
<name>V5RJV6_SPIAP</name>
<proteinExistence type="inferred from homology"/>